<protein>
    <submittedName>
        <fullName evidence="5">Acid protease</fullName>
    </submittedName>
</protein>
<keyword evidence="6" id="KW-1185">Reference proteome</keyword>
<feature type="compositionally biased region" description="Basic and acidic residues" evidence="2">
    <location>
        <begin position="479"/>
        <end position="490"/>
    </location>
</feature>
<keyword evidence="3" id="KW-0812">Transmembrane</keyword>
<dbReference type="OrthoDB" id="4074350at2759"/>
<feature type="compositionally biased region" description="Polar residues" evidence="2">
    <location>
        <begin position="513"/>
        <end position="525"/>
    </location>
</feature>
<evidence type="ECO:0000256" key="3">
    <source>
        <dbReference type="SAM" id="Phobius"/>
    </source>
</evidence>
<dbReference type="PANTHER" id="PTHR47966">
    <property type="entry name" value="BETA-SITE APP-CLEAVING ENZYME, ISOFORM A-RELATED"/>
    <property type="match status" value="1"/>
</dbReference>
<dbReference type="Proteomes" id="UP000800200">
    <property type="component" value="Unassembled WGS sequence"/>
</dbReference>
<dbReference type="InterPro" id="IPR033121">
    <property type="entry name" value="PEPTIDASE_A1"/>
</dbReference>
<feature type="region of interest" description="Disordered" evidence="2">
    <location>
        <begin position="474"/>
        <end position="497"/>
    </location>
</feature>
<feature type="transmembrane region" description="Helical" evidence="3">
    <location>
        <begin position="428"/>
        <end position="450"/>
    </location>
</feature>
<evidence type="ECO:0000313" key="6">
    <source>
        <dbReference type="Proteomes" id="UP000800200"/>
    </source>
</evidence>
<dbReference type="GO" id="GO:0004190">
    <property type="term" value="F:aspartic-type endopeptidase activity"/>
    <property type="evidence" value="ECO:0007669"/>
    <property type="project" value="InterPro"/>
</dbReference>
<dbReference type="GO" id="GO:0006508">
    <property type="term" value="P:proteolysis"/>
    <property type="evidence" value="ECO:0007669"/>
    <property type="project" value="UniProtKB-KW"/>
</dbReference>
<dbReference type="PANTHER" id="PTHR47966:SF51">
    <property type="entry name" value="BETA-SITE APP-CLEAVING ENZYME, ISOFORM A-RELATED"/>
    <property type="match status" value="1"/>
</dbReference>
<accession>A0A6A6DH07</accession>
<reference evidence="5" key="1">
    <citation type="journal article" date="2020" name="Stud. Mycol.">
        <title>101 Dothideomycetes genomes: a test case for predicting lifestyles and emergence of pathogens.</title>
        <authorList>
            <person name="Haridas S."/>
            <person name="Albert R."/>
            <person name="Binder M."/>
            <person name="Bloem J."/>
            <person name="Labutti K."/>
            <person name="Salamov A."/>
            <person name="Andreopoulos B."/>
            <person name="Baker S."/>
            <person name="Barry K."/>
            <person name="Bills G."/>
            <person name="Bluhm B."/>
            <person name="Cannon C."/>
            <person name="Castanera R."/>
            <person name="Culley D."/>
            <person name="Daum C."/>
            <person name="Ezra D."/>
            <person name="Gonzalez J."/>
            <person name="Henrissat B."/>
            <person name="Kuo A."/>
            <person name="Liang C."/>
            <person name="Lipzen A."/>
            <person name="Lutzoni F."/>
            <person name="Magnuson J."/>
            <person name="Mondo S."/>
            <person name="Nolan M."/>
            <person name="Ohm R."/>
            <person name="Pangilinan J."/>
            <person name="Park H.-J."/>
            <person name="Ramirez L."/>
            <person name="Alfaro M."/>
            <person name="Sun H."/>
            <person name="Tritt A."/>
            <person name="Yoshinaga Y."/>
            <person name="Zwiers L.-H."/>
            <person name="Turgeon B."/>
            <person name="Goodwin S."/>
            <person name="Spatafora J."/>
            <person name="Crous P."/>
            <person name="Grigoriev I."/>
        </authorList>
    </citation>
    <scope>NUCLEOTIDE SEQUENCE</scope>
    <source>
        <strain evidence="5">CBS 207.26</strain>
    </source>
</reference>
<dbReference type="InterPro" id="IPR021109">
    <property type="entry name" value="Peptidase_aspartic_dom_sf"/>
</dbReference>
<evidence type="ECO:0000313" key="5">
    <source>
        <dbReference type="EMBL" id="KAF2177240.1"/>
    </source>
</evidence>
<organism evidence="5 6">
    <name type="scientific">Zopfia rhizophila CBS 207.26</name>
    <dbReference type="NCBI Taxonomy" id="1314779"/>
    <lineage>
        <taxon>Eukaryota</taxon>
        <taxon>Fungi</taxon>
        <taxon>Dikarya</taxon>
        <taxon>Ascomycota</taxon>
        <taxon>Pezizomycotina</taxon>
        <taxon>Dothideomycetes</taxon>
        <taxon>Dothideomycetes incertae sedis</taxon>
        <taxon>Zopfiaceae</taxon>
        <taxon>Zopfia</taxon>
    </lineage>
</organism>
<feature type="region of interest" description="Disordered" evidence="2">
    <location>
        <begin position="402"/>
        <end position="423"/>
    </location>
</feature>
<gene>
    <name evidence="5" type="ORF">K469DRAFT_720932</name>
</gene>
<keyword evidence="5" id="KW-0378">Hydrolase</keyword>
<sequence length="572" mass="61496">MPIAPRATPFTTPAPYVVPPTQDFDGNDGSWSTFKVNVGTPGQDFRVLASTKSGETYVIVPEGCFPEDGADCPSLRGAEQFNSAQSPGFQLNMSSTWSTIGQYSLDLEAKLNYSGQGIYGYDRVALGPASESSSLSLDKLVVAGVAELSYWMGHIPLGIQSSSFSSLSQPADSFLVQMRNQSKIPSLSYSYTAGAKYRSKGVFGSLVLGGYDSTRFKSNTEQFSYSFASDASRLLTVAVLSMTATNTLGGTMALSSGGHLSLIDSTVPHLWLPRSICDNFELSFGLTYDPTTDLYTINSTMHEKIKSLNPSVTIKLANSISDTGTNYSNIVLPYAAFDLQASHPHYPNATNYFPIRRAANDTQYVLGRTLLQEAYLIVDYERSNFTIAQATFPDPLPAQRIVTINPPLNSTSPKDDNSSSKPPLSTGAIAGIAAGGAILILLIIAGAIAFHRKRKGKKKKYELANTQISEAGSAGGLAAHKDSADGHDPQELGGTPLTELATPHREYAGDNKTFVSPQSEPQELPTSFGGPGWRGRTHYHEMDGESTGVPSQVHSRAPSEDSRYISPITPRY</sequence>
<dbReference type="EMBL" id="ML994692">
    <property type="protein sequence ID" value="KAF2177240.1"/>
    <property type="molecule type" value="Genomic_DNA"/>
</dbReference>
<dbReference type="Pfam" id="PF00026">
    <property type="entry name" value="Asp"/>
    <property type="match status" value="1"/>
</dbReference>
<feature type="region of interest" description="Disordered" evidence="2">
    <location>
        <begin position="509"/>
        <end position="572"/>
    </location>
</feature>
<keyword evidence="5" id="KW-0645">Protease</keyword>
<evidence type="ECO:0000256" key="1">
    <source>
        <dbReference type="ARBA" id="ARBA00007447"/>
    </source>
</evidence>
<dbReference type="SUPFAM" id="SSF50630">
    <property type="entry name" value="Acid proteases"/>
    <property type="match status" value="1"/>
</dbReference>
<name>A0A6A6DH07_9PEZI</name>
<dbReference type="PROSITE" id="PS51767">
    <property type="entry name" value="PEPTIDASE_A1"/>
    <property type="match status" value="1"/>
</dbReference>
<dbReference type="AlphaFoldDB" id="A0A6A6DH07"/>
<dbReference type="InterPro" id="IPR001461">
    <property type="entry name" value="Aspartic_peptidase_A1"/>
</dbReference>
<dbReference type="PRINTS" id="PR00792">
    <property type="entry name" value="PEPSIN"/>
</dbReference>
<proteinExistence type="inferred from homology"/>
<evidence type="ECO:0000256" key="2">
    <source>
        <dbReference type="SAM" id="MobiDB-lite"/>
    </source>
</evidence>
<dbReference type="GO" id="GO:0000324">
    <property type="term" value="C:fungal-type vacuole"/>
    <property type="evidence" value="ECO:0007669"/>
    <property type="project" value="TreeGrafter"/>
</dbReference>
<feature type="domain" description="Peptidase A1" evidence="4">
    <location>
        <begin position="32"/>
        <end position="388"/>
    </location>
</feature>
<dbReference type="Gene3D" id="2.40.70.10">
    <property type="entry name" value="Acid Proteases"/>
    <property type="match status" value="2"/>
</dbReference>
<keyword evidence="3" id="KW-1133">Transmembrane helix</keyword>
<keyword evidence="3" id="KW-0472">Membrane</keyword>
<evidence type="ECO:0000259" key="4">
    <source>
        <dbReference type="PROSITE" id="PS51767"/>
    </source>
</evidence>
<comment type="similarity">
    <text evidence="1">Belongs to the peptidase A1 family.</text>
</comment>